<keyword evidence="2" id="KW-0472">Membrane</keyword>
<feature type="region of interest" description="Disordered" evidence="1">
    <location>
        <begin position="150"/>
        <end position="365"/>
    </location>
</feature>
<keyword evidence="2" id="KW-1133">Transmembrane helix</keyword>
<sequence length="598" mass="65429">MKYWFFDGNDVVGPFEPKELAARRGFAATSLVCPENFSEDQDSWKMAVSFPDFHFDPSEVISIPAPEPAQETDSFDQEMDTLLKERSPLGDLEETPSVESPSLEIPKKPAKPGPIEDYFNNIKGEDLGNILGIPDPNENSDMNLARALQTQFEKTNPPTDKEVQPIEDDPFDEFTPKEEPEELPEETAPVSAPANEKAAAAEPLKKAEPAPAAEPTPASIPMSKTAEEDLVLTVHGQPPASKEQPLQQTPAKQETSTAKPEQETLQTTSQLPVLGQPETQLPPLPEQKISSFASSPQFNQTPEPAPAPDAEQKTISEVKSPQKEAPAKEDAQPEELVPASKQPEPVDVAPLQAEVPADTPPAEDPKEATVRHILEGKLDVTPTPEVLEPIKNVTVEPQVNHVRPRLKQTPEIQEFLNQTRNERIERERKNKKAMAALSVLIALLAVGAAAYINKTVMGASDPTPQAAAPQAQSVQPQEKSPADSSELLPDIPVPPPPQTITEPSQENKALSLVQNYRLPGNKGTIAAYLNQLYRPQLTQGYTASWSVEPLHKSTYIVKYRLTKTRMEPVVYIFQADVEAGKLTGALNNITLDLVGKIQ</sequence>
<feature type="compositionally biased region" description="Low complexity" evidence="1">
    <location>
        <begin position="462"/>
        <end position="477"/>
    </location>
</feature>
<keyword evidence="2" id="KW-0812">Transmembrane</keyword>
<evidence type="ECO:0000256" key="2">
    <source>
        <dbReference type="SAM" id="Phobius"/>
    </source>
</evidence>
<dbReference type="RefSeq" id="WP_087286606.1">
    <property type="nucleotide sequence ID" value="NZ_NFJD01000001.1"/>
</dbReference>
<feature type="compositionally biased region" description="Polar residues" evidence="1">
    <location>
        <begin position="288"/>
        <end position="302"/>
    </location>
</feature>
<dbReference type="OrthoDB" id="10018425at2"/>
<evidence type="ECO:0000313" key="4">
    <source>
        <dbReference type="Proteomes" id="UP000196368"/>
    </source>
</evidence>
<dbReference type="Proteomes" id="UP000196368">
    <property type="component" value="Unassembled WGS sequence"/>
</dbReference>
<feature type="region of interest" description="Disordered" evidence="1">
    <location>
        <begin position="460"/>
        <end position="504"/>
    </location>
</feature>
<proteinExistence type="predicted"/>
<gene>
    <name evidence="3" type="ORF">B5F75_01040</name>
</gene>
<feature type="compositionally biased region" description="Basic and acidic residues" evidence="1">
    <location>
        <begin position="310"/>
        <end position="331"/>
    </location>
</feature>
<organism evidence="3 4">
    <name type="scientific">Candidatus Avelusimicrobium gallicola</name>
    <dbReference type="NCBI Taxonomy" id="2562704"/>
    <lineage>
        <taxon>Bacteria</taxon>
        <taxon>Pseudomonadati</taxon>
        <taxon>Elusimicrobiota</taxon>
        <taxon>Elusimicrobia</taxon>
        <taxon>Elusimicrobiales</taxon>
        <taxon>Elusimicrobiaceae</taxon>
        <taxon>Candidatus Avelusimicrobium</taxon>
    </lineage>
</organism>
<evidence type="ECO:0008006" key="5">
    <source>
        <dbReference type="Google" id="ProtNLM"/>
    </source>
</evidence>
<dbReference type="EMBL" id="NFJD01000001">
    <property type="protein sequence ID" value="OUO57389.1"/>
    <property type="molecule type" value="Genomic_DNA"/>
</dbReference>
<evidence type="ECO:0000256" key="1">
    <source>
        <dbReference type="SAM" id="MobiDB-lite"/>
    </source>
</evidence>
<feature type="compositionally biased region" description="Low complexity" evidence="1">
    <location>
        <begin position="186"/>
        <end position="202"/>
    </location>
</feature>
<accession>A0A1Y4DIA3</accession>
<name>A0A1Y4DIA3_9BACT</name>
<evidence type="ECO:0000313" key="3">
    <source>
        <dbReference type="EMBL" id="OUO57389.1"/>
    </source>
</evidence>
<feature type="compositionally biased region" description="Polar residues" evidence="1">
    <location>
        <begin position="244"/>
        <end position="271"/>
    </location>
</feature>
<keyword evidence="4" id="KW-1185">Reference proteome</keyword>
<feature type="transmembrane region" description="Helical" evidence="2">
    <location>
        <begin position="433"/>
        <end position="452"/>
    </location>
</feature>
<dbReference type="AlphaFoldDB" id="A0A1Y4DIA3"/>
<protein>
    <recommendedName>
        <fullName evidence="5">GYF domain-containing protein</fullName>
    </recommendedName>
</protein>
<reference evidence="4" key="1">
    <citation type="submission" date="2017-04" db="EMBL/GenBank/DDBJ databases">
        <title>Function of individual gut microbiota members based on whole genome sequencing of pure cultures obtained from chicken caecum.</title>
        <authorList>
            <person name="Medvecky M."/>
            <person name="Cejkova D."/>
            <person name="Polansky O."/>
            <person name="Karasova D."/>
            <person name="Kubasova T."/>
            <person name="Cizek A."/>
            <person name="Rychlik I."/>
        </authorList>
    </citation>
    <scope>NUCLEOTIDE SEQUENCE [LARGE SCALE GENOMIC DNA]</scope>
    <source>
        <strain evidence="4">An273</strain>
    </source>
</reference>
<comment type="caution">
    <text evidence="3">The sequence shown here is derived from an EMBL/GenBank/DDBJ whole genome shotgun (WGS) entry which is preliminary data.</text>
</comment>
<feature type="region of interest" description="Disordered" evidence="1">
    <location>
        <begin position="83"/>
        <end position="120"/>
    </location>
</feature>